<accession>A0AAD4ZKL1</accession>
<evidence type="ECO:0008006" key="4">
    <source>
        <dbReference type="Google" id="ProtNLM"/>
    </source>
</evidence>
<evidence type="ECO:0000256" key="1">
    <source>
        <dbReference type="SAM" id="MobiDB-lite"/>
    </source>
</evidence>
<dbReference type="Proteomes" id="UP001054821">
    <property type="component" value="Chromosome 1"/>
</dbReference>
<reference evidence="2 3" key="1">
    <citation type="journal article" date="2022" name="G3 (Bethesda)">
        <title>Whole-genome sequence and methylome profiling of the almond [Prunus dulcis (Mill.) D.A. Webb] cultivar 'Nonpareil'.</title>
        <authorList>
            <person name="D'Amico-Willman K.M."/>
            <person name="Ouma W.Z."/>
            <person name="Meulia T."/>
            <person name="Sideli G.M."/>
            <person name="Gradziel T.M."/>
            <person name="Fresnedo-Ramirez J."/>
        </authorList>
    </citation>
    <scope>NUCLEOTIDE SEQUENCE [LARGE SCALE GENOMIC DNA]</scope>
    <source>
        <strain evidence="2">Clone GOH B32 T37-40</strain>
    </source>
</reference>
<keyword evidence="3" id="KW-1185">Reference proteome</keyword>
<feature type="compositionally biased region" description="Basic and acidic residues" evidence="1">
    <location>
        <begin position="41"/>
        <end position="53"/>
    </location>
</feature>
<comment type="caution">
    <text evidence="2">The sequence shown here is derived from an EMBL/GenBank/DDBJ whole genome shotgun (WGS) entry which is preliminary data.</text>
</comment>
<organism evidence="2 3">
    <name type="scientific">Prunus dulcis</name>
    <name type="common">Almond</name>
    <name type="synonym">Amygdalus dulcis</name>
    <dbReference type="NCBI Taxonomy" id="3755"/>
    <lineage>
        <taxon>Eukaryota</taxon>
        <taxon>Viridiplantae</taxon>
        <taxon>Streptophyta</taxon>
        <taxon>Embryophyta</taxon>
        <taxon>Tracheophyta</taxon>
        <taxon>Spermatophyta</taxon>
        <taxon>Magnoliopsida</taxon>
        <taxon>eudicotyledons</taxon>
        <taxon>Gunneridae</taxon>
        <taxon>Pentapetalae</taxon>
        <taxon>rosids</taxon>
        <taxon>fabids</taxon>
        <taxon>Rosales</taxon>
        <taxon>Rosaceae</taxon>
        <taxon>Amygdaloideae</taxon>
        <taxon>Amygdaleae</taxon>
        <taxon>Prunus</taxon>
    </lineage>
</organism>
<evidence type="ECO:0000313" key="3">
    <source>
        <dbReference type="Proteomes" id="UP001054821"/>
    </source>
</evidence>
<evidence type="ECO:0000313" key="2">
    <source>
        <dbReference type="EMBL" id="KAI5350182.1"/>
    </source>
</evidence>
<protein>
    <recommendedName>
        <fullName evidence="4">No apical meristem-associated C-terminal domain-containing protein</fullName>
    </recommendedName>
</protein>
<dbReference type="EMBL" id="JAJFAZ020000001">
    <property type="protein sequence ID" value="KAI5350182.1"/>
    <property type="molecule type" value="Genomic_DNA"/>
</dbReference>
<dbReference type="AlphaFoldDB" id="A0AAD4ZKL1"/>
<sequence>MLEAFEVFYEIQNYPHEFERCVERNTAPRFTSTESPLNSRVDVDSQIEREPRPIRRKAAKVKRESTSNNECAKFLEQIALQGTMRMEKDMKIDEADKARDETFSREMEYAHIKDIYKKDRETMVMVTNHISHETKTFWK</sequence>
<proteinExistence type="predicted"/>
<gene>
    <name evidence="2" type="ORF">L3X38_003073</name>
</gene>
<feature type="region of interest" description="Disordered" evidence="1">
    <location>
        <begin position="30"/>
        <end position="63"/>
    </location>
</feature>
<name>A0AAD4ZKL1_PRUDU</name>